<dbReference type="AlphaFoldDB" id="A0A2P9AER4"/>
<dbReference type="Proteomes" id="UP000245698">
    <property type="component" value="Unassembled WGS sequence"/>
</dbReference>
<dbReference type="EMBL" id="FUIG01000013">
    <property type="protein sequence ID" value="SJM29603.1"/>
    <property type="molecule type" value="Genomic_DNA"/>
</dbReference>
<organism evidence="1 2">
    <name type="scientific">Mesorhizobium delmotii</name>
    <dbReference type="NCBI Taxonomy" id="1631247"/>
    <lineage>
        <taxon>Bacteria</taxon>
        <taxon>Pseudomonadati</taxon>
        <taxon>Pseudomonadota</taxon>
        <taxon>Alphaproteobacteria</taxon>
        <taxon>Hyphomicrobiales</taxon>
        <taxon>Phyllobacteriaceae</taxon>
        <taxon>Mesorhizobium</taxon>
    </lineage>
</organism>
<accession>A0A2P9AER4</accession>
<protein>
    <submittedName>
        <fullName evidence="1">Uncharacterized protein</fullName>
    </submittedName>
</protein>
<gene>
    <name evidence="1" type="ORF">BQ8482_111533</name>
</gene>
<sequence>MLPRVKSRNGWFRAVRLSTGNERPAPETDMSESDSMAALEELTFDILISIHQLRLREYPCAI</sequence>
<keyword evidence="2" id="KW-1185">Reference proteome</keyword>
<name>A0A2P9AER4_9HYPH</name>
<evidence type="ECO:0000313" key="1">
    <source>
        <dbReference type="EMBL" id="SJM29603.1"/>
    </source>
</evidence>
<evidence type="ECO:0000313" key="2">
    <source>
        <dbReference type="Proteomes" id="UP000245698"/>
    </source>
</evidence>
<proteinExistence type="predicted"/>
<reference evidence="2" key="1">
    <citation type="submission" date="2016-12" db="EMBL/GenBank/DDBJ databases">
        <authorList>
            <person name="Brunel B."/>
        </authorList>
    </citation>
    <scope>NUCLEOTIDE SEQUENCE [LARGE SCALE GENOMIC DNA]</scope>
</reference>